<dbReference type="EMBL" id="VIVN01000024">
    <property type="protein sequence ID" value="TWD89725.1"/>
    <property type="molecule type" value="Genomic_DNA"/>
</dbReference>
<gene>
    <name evidence="2" type="ORF">FB550_12430</name>
</gene>
<evidence type="ECO:0000313" key="3">
    <source>
        <dbReference type="Proteomes" id="UP000319671"/>
    </source>
</evidence>
<organism evidence="2 3">
    <name type="scientific">Neobacillus bataviensis</name>
    <dbReference type="NCBI Taxonomy" id="220685"/>
    <lineage>
        <taxon>Bacteria</taxon>
        <taxon>Bacillati</taxon>
        <taxon>Bacillota</taxon>
        <taxon>Bacilli</taxon>
        <taxon>Bacillales</taxon>
        <taxon>Bacillaceae</taxon>
        <taxon>Neobacillus</taxon>
    </lineage>
</organism>
<keyword evidence="1" id="KW-0812">Transmembrane</keyword>
<dbReference type="AlphaFoldDB" id="A0A561CEQ8"/>
<dbReference type="Proteomes" id="UP000319671">
    <property type="component" value="Unassembled WGS sequence"/>
</dbReference>
<name>A0A561CEQ8_9BACI</name>
<reference evidence="2 3" key="1">
    <citation type="submission" date="2019-06" db="EMBL/GenBank/DDBJ databases">
        <title>Sorghum-associated microbial communities from plants grown in Nebraska, USA.</title>
        <authorList>
            <person name="Schachtman D."/>
        </authorList>
    </citation>
    <scope>NUCLEOTIDE SEQUENCE [LARGE SCALE GENOMIC DNA]</scope>
    <source>
        <strain evidence="2 3">2482</strain>
    </source>
</reference>
<keyword evidence="1" id="KW-1133">Transmembrane helix</keyword>
<evidence type="ECO:0000256" key="1">
    <source>
        <dbReference type="SAM" id="Phobius"/>
    </source>
</evidence>
<feature type="transmembrane region" description="Helical" evidence="1">
    <location>
        <begin position="29"/>
        <end position="49"/>
    </location>
</feature>
<keyword evidence="1" id="KW-0472">Membrane</keyword>
<protein>
    <submittedName>
        <fullName evidence="2">Uncharacterized protein</fullName>
    </submittedName>
</protein>
<sequence>MIVIILFFIIIFFYEWNYLKNRKRKKRTFFIVLCIMGVSFCYCISTYLFKYSLNPNELIEILFRPLQEKIIS</sequence>
<proteinExistence type="predicted"/>
<evidence type="ECO:0000313" key="2">
    <source>
        <dbReference type="EMBL" id="TWD89725.1"/>
    </source>
</evidence>
<accession>A0A561CEQ8</accession>
<comment type="caution">
    <text evidence="2">The sequence shown here is derived from an EMBL/GenBank/DDBJ whole genome shotgun (WGS) entry which is preliminary data.</text>
</comment>
<keyword evidence="3" id="KW-1185">Reference proteome</keyword>